<name>A0AA35SRQ1_GEOBA</name>
<keyword evidence="1" id="KW-0812">Transmembrane</keyword>
<keyword evidence="1" id="KW-0472">Membrane</keyword>
<feature type="transmembrane region" description="Helical" evidence="1">
    <location>
        <begin position="12"/>
        <end position="31"/>
    </location>
</feature>
<organism evidence="2 3">
    <name type="scientific">Geodia barretti</name>
    <name type="common">Barrett's horny sponge</name>
    <dbReference type="NCBI Taxonomy" id="519541"/>
    <lineage>
        <taxon>Eukaryota</taxon>
        <taxon>Metazoa</taxon>
        <taxon>Porifera</taxon>
        <taxon>Demospongiae</taxon>
        <taxon>Heteroscleromorpha</taxon>
        <taxon>Tetractinellida</taxon>
        <taxon>Astrophorina</taxon>
        <taxon>Geodiidae</taxon>
        <taxon>Geodia</taxon>
    </lineage>
</organism>
<proteinExistence type="predicted"/>
<comment type="caution">
    <text evidence="2">The sequence shown here is derived from an EMBL/GenBank/DDBJ whole genome shotgun (WGS) entry which is preliminary data.</text>
</comment>
<dbReference type="PROSITE" id="PS51257">
    <property type="entry name" value="PROKAR_LIPOPROTEIN"/>
    <property type="match status" value="1"/>
</dbReference>
<sequence length="62" mass="6903">MTRASESGDRGVAEVGVVVGVVFCVILWYFLASCLNNLQKQNFTFISSHSAQLRTTYCMPQQ</sequence>
<protein>
    <submittedName>
        <fullName evidence="2">Uncharacterized protein</fullName>
    </submittedName>
</protein>
<evidence type="ECO:0000313" key="2">
    <source>
        <dbReference type="EMBL" id="CAI8033486.1"/>
    </source>
</evidence>
<feature type="non-terminal residue" evidence="2">
    <location>
        <position position="1"/>
    </location>
</feature>
<reference evidence="2" key="1">
    <citation type="submission" date="2023-03" db="EMBL/GenBank/DDBJ databases">
        <authorList>
            <person name="Steffen K."/>
            <person name="Cardenas P."/>
        </authorList>
    </citation>
    <scope>NUCLEOTIDE SEQUENCE</scope>
</reference>
<keyword evidence="1" id="KW-1133">Transmembrane helix</keyword>
<dbReference type="Proteomes" id="UP001174909">
    <property type="component" value="Unassembled WGS sequence"/>
</dbReference>
<dbReference type="EMBL" id="CASHTH010002668">
    <property type="protein sequence ID" value="CAI8033486.1"/>
    <property type="molecule type" value="Genomic_DNA"/>
</dbReference>
<accession>A0AA35SRQ1</accession>
<dbReference type="AlphaFoldDB" id="A0AA35SRQ1"/>
<evidence type="ECO:0000256" key="1">
    <source>
        <dbReference type="SAM" id="Phobius"/>
    </source>
</evidence>
<gene>
    <name evidence="2" type="ORF">GBAR_LOCUS18880</name>
</gene>
<evidence type="ECO:0000313" key="3">
    <source>
        <dbReference type="Proteomes" id="UP001174909"/>
    </source>
</evidence>
<keyword evidence="3" id="KW-1185">Reference proteome</keyword>